<comment type="caution">
    <text evidence="1">The sequence shown here is derived from an EMBL/GenBank/DDBJ whole genome shotgun (WGS) entry which is preliminary data.</text>
</comment>
<accession>A0A011N9M8</accession>
<dbReference type="EMBL" id="JANJ01000009">
    <property type="protein sequence ID" value="EXI61312.1"/>
    <property type="molecule type" value="Genomic_DNA"/>
</dbReference>
<evidence type="ECO:0008006" key="3">
    <source>
        <dbReference type="Google" id="ProtNLM"/>
    </source>
</evidence>
<keyword evidence="2" id="KW-1185">Reference proteome</keyword>
<gene>
    <name evidence="1" type="ORF">AK33_11240</name>
</gene>
<evidence type="ECO:0000313" key="1">
    <source>
        <dbReference type="EMBL" id="EXI61312.1"/>
    </source>
</evidence>
<name>A0A011N9M8_9PAST</name>
<dbReference type="Proteomes" id="UP000054123">
    <property type="component" value="Unassembled WGS sequence"/>
</dbReference>
<protein>
    <recommendedName>
        <fullName evidence="3">Lipoprotein</fullName>
    </recommendedName>
</protein>
<dbReference type="PATRIC" id="fig|1450449.3.peg.2242"/>
<sequence>MKKLIKLCGVISATILLSGCLVTSVVGGVVGTAVDVVDAVTPDIID</sequence>
<proteinExistence type="predicted"/>
<dbReference type="AlphaFoldDB" id="A0A011N9M8"/>
<dbReference type="RefSeq" id="WP_167325173.1">
    <property type="nucleotide sequence ID" value="NZ_AVSP01000018.1"/>
</dbReference>
<evidence type="ECO:0000313" key="2">
    <source>
        <dbReference type="Proteomes" id="UP000054123"/>
    </source>
</evidence>
<dbReference type="STRING" id="1122190.GCA_000621105_01987"/>
<reference evidence="1 2" key="1">
    <citation type="journal article" date="2014" name="Genome Announc.">
        <title>Genome Sequence of a Presumptive Mannheimia haemolytica Strain with an A1/A6-Cross-Reactive Serotype from a White-Tailed Deer (Odocoileus virginianus).</title>
        <authorList>
            <person name="Lawrence P.K."/>
            <person name="Bey R.F."/>
            <person name="Wiener B."/>
            <person name="Kittichotirat W."/>
            <person name="Bumgarner R.E."/>
        </authorList>
    </citation>
    <scope>NUCLEOTIDE SEQUENCE [LARGE SCALE GENOMIC DNA]</scope>
    <source>
        <strain evidence="1 2">PKL10</strain>
    </source>
</reference>
<organism evidence="1 2">
    <name type="scientific">Mannheimia granulomatis</name>
    <dbReference type="NCBI Taxonomy" id="85402"/>
    <lineage>
        <taxon>Bacteria</taxon>
        <taxon>Pseudomonadati</taxon>
        <taxon>Pseudomonadota</taxon>
        <taxon>Gammaproteobacteria</taxon>
        <taxon>Pasteurellales</taxon>
        <taxon>Pasteurellaceae</taxon>
        <taxon>Mannheimia</taxon>
    </lineage>
</organism>
<dbReference type="PROSITE" id="PS51257">
    <property type="entry name" value="PROKAR_LIPOPROTEIN"/>
    <property type="match status" value="1"/>
</dbReference>